<dbReference type="Pfam" id="PF07885">
    <property type="entry name" value="Ion_trans_2"/>
    <property type="match status" value="1"/>
</dbReference>
<dbReference type="GO" id="GO:0006813">
    <property type="term" value="P:potassium ion transport"/>
    <property type="evidence" value="ECO:0007669"/>
    <property type="project" value="InterPro"/>
</dbReference>
<dbReference type="SUPFAM" id="SSF51735">
    <property type="entry name" value="NAD(P)-binding Rossmann-fold domains"/>
    <property type="match status" value="1"/>
</dbReference>
<evidence type="ECO:0000259" key="4">
    <source>
        <dbReference type="PROSITE" id="PS51202"/>
    </source>
</evidence>
<accession>A0A518AH05</accession>
<dbReference type="Proteomes" id="UP000315750">
    <property type="component" value="Chromosome"/>
</dbReference>
<dbReference type="PANTHER" id="PTHR43833">
    <property type="entry name" value="POTASSIUM CHANNEL PROTEIN 2-RELATED-RELATED"/>
    <property type="match status" value="1"/>
</dbReference>
<dbReference type="InterPro" id="IPR050721">
    <property type="entry name" value="Trk_Ktr_HKT_K-transport"/>
</dbReference>
<name>A0A518AH05_9BACT</name>
<dbReference type="SUPFAM" id="SSF81324">
    <property type="entry name" value="Voltage-gated potassium channels"/>
    <property type="match status" value="1"/>
</dbReference>
<dbReference type="AlphaFoldDB" id="A0A518AH05"/>
<dbReference type="InterPro" id="IPR013099">
    <property type="entry name" value="K_chnl_dom"/>
</dbReference>
<dbReference type="GO" id="GO:0005886">
    <property type="term" value="C:plasma membrane"/>
    <property type="evidence" value="ECO:0007669"/>
    <property type="project" value="UniProtKB-SubCell"/>
</dbReference>
<evidence type="ECO:0000259" key="3">
    <source>
        <dbReference type="PROSITE" id="PS51201"/>
    </source>
</evidence>
<dbReference type="PANTHER" id="PTHR43833:SF9">
    <property type="entry name" value="POTASSIUM CHANNEL PROTEIN YUGO-RELATED"/>
    <property type="match status" value="1"/>
</dbReference>
<evidence type="ECO:0000313" key="5">
    <source>
        <dbReference type="EMBL" id="QDU54013.1"/>
    </source>
</evidence>
<evidence type="ECO:0000256" key="2">
    <source>
        <dbReference type="SAM" id="Phobius"/>
    </source>
</evidence>
<keyword evidence="2" id="KW-1133">Transmembrane helix</keyword>
<dbReference type="Gene3D" id="1.10.287.70">
    <property type="match status" value="1"/>
</dbReference>
<dbReference type="InterPro" id="IPR036721">
    <property type="entry name" value="RCK_C_sf"/>
</dbReference>
<keyword evidence="6" id="KW-1185">Reference proteome</keyword>
<dbReference type="EMBL" id="CP036278">
    <property type="protein sequence ID" value="QDU54013.1"/>
    <property type="molecule type" value="Genomic_DNA"/>
</dbReference>
<keyword evidence="2" id="KW-0472">Membrane</keyword>
<dbReference type="GO" id="GO:0008324">
    <property type="term" value="F:monoatomic cation transmembrane transporter activity"/>
    <property type="evidence" value="ECO:0007669"/>
    <property type="project" value="InterPro"/>
</dbReference>
<dbReference type="InterPro" id="IPR003148">
    <property type="entry name" value="RCK_N"/>
</dbReference>
<sequence length="362" mass="39179">MVAALLVQLLLLKRLVLVLVLFGTVCAAAVVTYVLHGWRLDDAIYMVVITVFGVGYGEVQPIDSVPLRAVTMALIFTSYGSLIVIVGGFVQMVMEGEISRALSHRRITRGIDELKGHTILCGFGRAGRILAKQLAEANHQFVVVDMDGDRLSEAESHGYLILQGNAVEEETLIKAGVERAKTLASVLAADADNVFITLTARELNPDLHIVARAEYASTEKKLIRSGANRVVLPAVIGGMRMAQLITRPSTEELLASHQNIEELQHELGHIGLKLDELPVTAGSPLDGHAVADIELGGNQGFLIVGVRKRDGHVLVDPEPTTKLADGDAVIVLGHHNDLPQLAKRYTTKKEIYYRGAKVEVTG</sequence>
<evidence type="ECO:0000256" key="1">
    <source>
        <dbReference type="ARBA" id="ARBA00004651"/>
    </source>
</evidence>
<comment type="subcellular location">
    <subcellularLocation>
        <location evidence="1">Cell membrane</location>
        <topology evidence="1">Multi-pass membrane protein</topology>
    </subcellularLocation>
</comment>
<organism evidence="5 6">
    <name type="scientific">Aeoliella mucimassa</name>
    <dbReference type="NCBI Taxonomy" id="2527972"/>
    <lineage>
        <taxon>Bacteria</taxon>
        <taxon>Pseudomonadati</taxon>
        <taxon>Planctomycetota</taxon>
        <taxon>Planctomycetia</taxon>
        <taxon>Pirellulales</taxon>
        <taxon>Lacipirellulaceae</taxon>
        <taxon>Aeoliella</taxon>
    </lineage>
</organism>
<dbReference type="Pfam" id="PF02254">
    <property type="entry name" value="TrkA_N"/>
    <property type="match status" value="1"/>
</dbReference>
<protein>
    <submittedName>
        <fullName evidence="5">Inner membrane protein YbaL</fullName>
    </submittedName>
</protein>
<dbReference type="PROSITE" id="PS51202">
    <property type="entry name" value="RCK_C"/>
    <property type="match status" value="1"/>
</dbReference>
<dbReference type="KEGG" id="amuc:Pan181_01930"/>
<dbReference type="Gene3D" id="3.30.70.1450">
    <property type="entry name" value="Regulator of K+ conductance, C-terminal domain"/>
    <property type="match status" value="1"/>
</dbReference>
<reference evidence="5 6" key="1">
    <citation type="submission" date="2019-02" db="EMBL/GenBank/DDBJ databases">
        <title>Deep-cultivation of Planctomycetes and their phenomic and genomic characterization uncovers novel biology.</title>
        <authorList>
            <person name="Wiegand S."/>
            <person name="Jogler M."/>
            <person name="Boedeker C."/>
            <person name="Pinto D."/>
            <person name="Vollmers J."/>
            <person name="Rivas-Marin E."/>
            <person name="Kohn T."/>
            <person name="Peeters S.H."/>
            <person name="Heuer A."/>
            <person name="Rast P."/>
            <person name="Oberbeckmann S."/>
            <person name="Bunk B."/>
            <person name="Jeske O."/>
            <person name="Meyerdierks A."/>
            <person name="Storesund J.E."/>
            <person name="Kallscheuer N."/>
            <person name="Luecker S."/>
            <person name="Lage O.M."/>
            <person name="Pohl T."/>
            <person name="Merkel B.J."/>
            <person name="Hornburger P."/>
            <person name="Mueller R.-W."/>
            <person name="Bruemmer F."/>
            <person name="Labrenz M."/>
            <person name="Spormann A.M."/>
            <person name="Op den Camp H."/>
            <person name="Overmann J."/>
            <person name="Amann R."/>
            <person name="Jetten M.S.M."/>
            <person name="Mascher T."/>
            <person name="Medema M.H."/>
            <person name="Devos D.P."/>
            <person name="Kaster A.-K."/>
            <person name="Ovreas L."/>
            <person name="Rohde M."/>
            <person name="Galperin M.Y."/>
            <person name="Jogler C."/>
        </authorList>
    </citation>
    <scope>NUCLEOTIDE SEQUENCE [LARGE SCALE GENOMIC DNA]</scope>
    <source>
        <strain evidence="5 6">Pan181</strain>
    </source>
</reference>
<feature type="transmembrane region" description="Helical" evidence="2">
    <location>
        <begin position="71"/>
        <end position="94"/>
    </location>
</feature>
<dbReference type="PROSITE" id="PS51201">
    <property type="entry name" value="RCK_N"/>
    <property type="match status" value="1"/>
</dbReference>
<feature type="domain" description="RCK C-terminal" evidence="4">
    <location>
        <begin position="262"/>
        <end position="347"/>
    </location>
</feature>
<evidence type="ECO:0000313" key="6">
    <source>
        <dbReference type="Proteomes" id="UP000315750"/>
    </source>
</evidence>
<feature type="domain" description="RCK N-terminal" evidence="3">
    <location>
        <begin position="115"/>
        <end position="232"/>
    </location>
</feature>
<dbReference type="SUPFAM" id="SSF116726">
    <property type="entry name" value="TrkA C-terminal domain-like"/>
    <property type="match status" value="1"/>
</dbReference>
<gene>
    <name evidence="5" type="primary">ybaL_1</name>
    <name evidence="5" type="ORF">Pan181_01930</name>
</gene>
<proteinExistence type="predicted"/>
<dbReference type="Pfam" id="PF02080">
    <property type="entry name" value="TrkA_C"/>
    <property type="match status" value="1"/>
</dbReference>
<dbReference type="InterPro" id="IPR006037">
    <property type="entry name" value="RCK_C"/>
</dbReference>
<dbReference type="InterPro" id="IPR036291">
    <property type="entry name" value="NAD(P)-bd_dom_sf"/>
</dbReference>
<dbReference type="Gene3D" id="3.40.50.720">
    <property type="entry name" value="NAD(P)-binding Rossmann-like Domain"/>
    <property type="match status" value="1"/>
</dbReference>
<keyword evidence="2" id="KW-0812">Transmembrane</keyword>